<evidence type="ECO:0000313" key="2">
    <source>
        <dbReference type="Proteomes" id="UP000069015"/>
    </source>
</evidence>
<name>A0A0U3HNJ2_9GAMM</name>
<dbReference type="SUPFAM" id="SSF53850">
    <property type="entry name" value="Periplasmic binding protein-like II"/>
    <property type="match status" value="1"/>
</dbReference>
<gene>
    <name evidence="1" type="ORF">AT705_17130</name>
</gene>
<dbReference type="EMBL" id="CP013611">
    <property type="protein sequence ID" value="ALU44501.1"/>
    <property type="molecule type" value="Genomic_DNA"/>
</dbReference>
<sequence length="246" mass="27475">MSPQSYAQETQLKARAIAVAPYGIAESQADESLEYKGVYYDFLDLILQQLHVPYIQEVAPYARISKDLRSGKADITIMYRYQHLADDVYFIQPLPSLTNVVIGDAGLSITHPNDLVNKKVAYLRGANFSNAIDQDPRIEKYFTLDIAQAVALLSKGRVDAVIGPLSPILYAADKLGIVDQLGKPFVVSERTPWLQISKKSPLASRARELKSITVTLLQEGWLTKFKQNYHSPKVKAWLKDSGIAHN</sequence>
<dbReference type="Gene3D" id="3.40.190.10">
    <property type="entry name" value="Periplasmic binding protein-like II"/>
    <property type="match status" value="2"/>
</dbReference>
<dbReference type="AlphaFoldDB" id="A0A0U3HNJ2"/>
<evidence type="ECO:0000313" key="1">
    <source>
        <dbReference type="EMBL" id="ALU44501.1"/>
    </source>
</evidence>
<protein>
    <submittedName>
        <fullName evidence="1">Uncharacterized protein</fullName>
    </submittedName>
</protein>
<accession>A0A0U3HNJ2</accession>
<proteinExistence type="predicted"/>
<reference evidence="1 2" key="1">
    <citation type="submission" date="2015-12" db="EMBL/GenBank/DDBJ databases">
        <title>Complete genome sequence of Pseudoalteromonas rubra SCSIO 6842, harboring a conjugative plasmid.</title>
        <authorList>
            <person name="Li B."/>
            <person name="Wang X."/>
        </authorList>
    </citation>
    <scope>NUCLEOTIDE SEQUENCE [LARGE SCALE GENOMIC DNA]</scope>
    <source>
        <strain evidence="1 2">SCSIO 6842</strain>
    </source>
</reference>
<dbReference type="Proteomes" id="UP000069015">
    <property type="component" value="Chromosome 1"/>
</dbReference>
<organism evidence="1 2">
    <name type="scientific">Pseudoalteromonas rubra</name>
    <dbReference type="NCBI Taxonomy" id="43658"/>
    <lineage>
        <taxon>Bacteria</taxon>
        <taxon>Pseudomonadati</taxon>
        <taxon>Pseudomonadota</taxon>
        <taxon>Gammaproteobacteria</taxon>
        <taxon>Alteromonadales</taxon>
        <taxon>Pseudoalteromonadaceae</taxon>
        <taxon>Pseudoalteromonas</taxon>
    </lineage>
</organism>
<dbReference type="KEGG" id="prr:AT705_17130"/>
<dbReference type="RefSeq" id="WP_058797487.1">
    <property type="nucleotide sequence ID" value="NZ_CP013611.1"/>
</dbReference>